<dbReference type="GO" id="GO:0030888">
    <property type="term" value="P:regulation of B cell proliferation"/>
    <property type="evidence" value="ECO:0007669"/>
    <property type="project" value="TreeGrafter"/>
</dbReference>
<dbReference type="Pfam" id="PF13895">
    <property type="entry name" value="Ig_2"/>
    <property type="match status" value="2"/>
</dbReference>
<dbReference type="GO" id="GO:0019903">
    <property type="term" value="F:protein phosphatase binding"/>
    <property type="evidence" value="ECO:0007669"/>
    <property type="project" value="TreeGrafter"/>
</dbReference>
<dbReference type="InterPro" id="IPR003598">
    <property type="entry name" value="Ig_sub2"/>
</dbReference>
<evidence type="ECO:0000313" key="22">
    <source>
        <dbReference type="RefSeq" id="XP_023598056.1"/>
    </source>
</evidence>
<dbReference type="SMART" id="SM00409">
    <property type="entry name" value="IG"/>
    <property type="match status" value="6"/>
</dbReference>
<dbReference type="SMART" id="SM00408">
    <property type="entry name" value="IGc2"/>
    <property type="match status" value="4"/>
</dbReference>
<comment type="similarity">
    <text evidence="14">Belongs to the immunoglobulin superfamily. SIGLEC (sialic acid binding Ig-like lectin) family.</text>
</comment>
<evidence type="ECO:0000256" key="17">
    <source>
        <dbReference type="ARBA" id="ARBA00045430"/>
    </source>
</evidence>
<comment type="subcellular location">
    <subcellularLocation>
        <location evidence="1">Cell membrane</location>
        <topology evidence="1">Single-pass type I membrane protein</topology>
    </subcellularLocation>
</comment>
<dbReference type="GO" id="GO:0070062">
    <property type="term" value="C:extracellular exosome"/>
    <property type="evidence" value="ECO:0007669"/>
    <property type="project" value="TreeGrafter"/>
</dbReference>
<keyword evidence="10 19" id="KW-0472">Membrane</keyword>
<keyword evidence="3" id="KW-0597">Phosphoprotein</keyword>
<dbReference type="InterPro" id="IPR013162">
    <property type="entry name" value="CD80_C2-set"/>
</dbReference>
<evidence type="ECO:0000256" key="11">
    <source>
        <dbReference type="ARBA" id="ARBA00023157"/>
    </source>
</evidence>
<evidence type="ECO:0000256" key="19">
    <source>
        <dbReference type="SAM" id="Phobius"/>
    </source>
</evidence>
<dbReference type="GeneID" id="101347965"/>
<feature type="transmembrane region" description="Helical" evidence="19">
    <location>
        <begin position="562"/>
        <end position="580"/>
    </location>
</feature>
<feature type="domain" description="Ig-like" evidence="20">
    <location>
        <begin position="379"/>
        <end position="456"/>
    </location>
</feature>
<dbReference type="GO" id="GO:0055037">
    <property type="term" value="C:recycling endosome"/>
    <property type="evidence" value="ECO:0007669"/>
    <property type="project" value="TreeGrafter"/>
</dbReference>
<dbReference type="Gene3D" id="2.60.40.10">
    <property type="entry name" value="Immunoglobulins"/>
    <property type="match status" value="6"/>
</dbReference>
<evidence type="ECO:0000313" key="23">
    <source>
        <dbReference type="RefSeq" id="XP_023598057.1"/>
    </source>
</evidence>
<dbReference type="CDD" id="cd00096">
    <property type="entry name" value="Ig"/>
    <property type="match status" value="2"/>
</dbReference>
<dbReference type="GO" id="GO:0030246">
    <property type="term" value="F:carbohydrate binding"/>
    <property type="evidence" value="ECO:0007669"/>
    <property type="project" value="UniProtKB-KW"/>
</dbReference>
<evidence type="ECO:0000256" key="10">
    <source>
        <dbReference type="ARBA" id="ARBA00023136"/>
    </source>
</evidence>
<keyword evidence="4 19" id="KW-0812">Transmembrane</keyword>
<dbReference type="CTD" id="933"/>
<keyword evidence="12" id="KW-0325">Glycoprotein</keyword>
<dbReference type="PANTHER" id="PTHR46958">
    <property type="entry name" value="B-CELL RECEPTOR CD22"/>
    <property type="match status" value="1"/>
</dbReference>
<keyword evidence="6" id="KW-0430">Lectin</keyword>
<feature type="domain" description="Ig-like" evidence="20">
    <location>
        <begin position="293"/>
        <end position="374"/>
    </location>
</feature>
<comment type="subunit">
    <text evidence="18">Predominantly monomer of isoform CD22-beta. Also found as heterodimer of isoform CD22-beta and a shorter isoform. Interacts with PTPN6/SHP-1, LYN, SYK, PIK3R1/PIK3R2 and PLCG1 upon phosphorylation. Interacts with GRB2, INPP5D and SHC1 upon phosphorylation. May form a complex with INPP5D/SHIP, GRB2 and SHC1.</text>
</comment>
<evidence type="ECO:0000256" key="18">
    <source>
        <dbReference type="ARBA" id="ARBA00046458"/>
    </source>
</evidence>
<sequence length="721" mass="80082">MVSGTQKWMEKINLSVSEKPPPLHIQLPPEIQERREVTLTCSLKFACPGYQIKLQWSMESPAVTSTSLGTKILSTESKLTFQPHWTHNGQNLTCQLKDLTTEKILSQETVRLNVKHRPKLEIKLEEATVKVGESVTITCHVISSNPEHQNISWFKDNTELRVQEPTRLTLSAVSKEDSGKYHCHTFNDVGSSDSKDVVLQVQFTPEPSTVQINPLPAKEKEMVELTCISVACPPPTNYTWYHNGKKLEGRTEKNFQIPNILLSNAGNYSCSAENILGSGKVGSEAELDVQYPPKGVTTVIQNPTPIREGDDVTLVCNYNSSNPGVTEYKWSTHVFKNESFPNVSMIRKVPWNAKTIACEACNGWCSKSPSIKLDVHYAPRDVKVLKISPQTEIHSGNLVLLQCNFSSSRPTDVHFFWKKNGGLLEEGRNLSFASISPEDAGHYSCSVNNSIGETTSAAWILQVLYAPRRLRVSIDPQDRVMEGKNAVLTCESDANPSVSQYTWFDWNNQKLYQAGQMLKLEPTKVEHSGAYRCQVANRLGVSMSPPSTLTVYYSPKTMGKRAAVGIGACLSILILAVWGVKLCRRWKKIRSQQELQENSSGQSFFVKNKKVRRVCLSEGPHSQGCYNPAMEDGISYAALRFPVGETDIPGAGDVGTSASAPDMEDMVTYSVVQKRHVGDYENVPSAVPEDEEGIHYSELVHFGTGERPPAPEGVEYVTLKP</sequence>
<feature type="domain" description="Ig-like" evidence="20">
    <location>
        <begin position="21"/>
        <end position="106"/>
    </location>
</feature>
<keyword evidence="13" id="KW-0393">Immunoglobulin domain</keyword>
<dbReference type="FunFam" id="2.60.40.10:FF:002011">
    <property type="entry name" value="B-cell receptor CD22"/>
    <property type="match status" value="1"/>
</dbReference>
<dbReference type="PANTHER" id="PTHR46958:SF1">
    <property type="entry name" value="B-CELL RECEPTOR CD22"/>
    <property type="match status" value="1"/>
</dbReference>
<gene>
    <name evidence="22 23" type="primary">CD22</name>
</gene>
<dbReference type="RefSeq" id="XP_023598056.1">
    <property type="nucleotide sequence ID" value="XM_023742288.1"/>
</dbReference>
<reference evidence="22 23" key="1">
    <citation type="submission" date="2025-04" db="UniProtKB">
        <authorList>
            <consortium name="RefSeq"/>
        </authorList>
    </citation>
    <scope>IDENTIFICATION</scope>
</reference>
<evidence type="ECO:0000256" key="3">
    <source>
        <dbReference type="ARBA" id="ARBA00022553"/>
    </source>
</evidence>
<keyword evidence="21" id="KW-1185">Reference proteome</keyword>
<keyword evidence="22 23" id="KW-0675">Receptor</keyword>
<dbReference type="PROSITE" id="PS50835">
    <property type="entry name" value="IG_LIKE"/>
    <property type="match status" value="6"/>
</dbReference>
<keyword evidence="2" id="KW-1003">Cell membrane</keyword>
<dbReference type="GO" id="GO:0007155">
    <property type="term" value="P:cell adhesion"/>
    <property type="evidence" value="ECO:0007669"/>
    <property type="project" value="UniProtKB-KW"/>
</dbReference>
<evidence type="ECO:0000256" key="7">
    <source>
        <dbReference type="ARBA" id="ARBA00022737"/>
    </source>
</evidence>
<dbReference type="GO" id="GO:0050859">
    <property type="term" value="P:negative regulation of B cell receptor signaling pathway"/>
    <property type="evidence" value="ECO:0007669"/>
    <property type="project" value="TreeGrafter"/>
</dbReference>
<evidence type="ECO:0000256" key="13">
    <source>
        <dbReference type="ARBA" id="ARBA00023319"/>
    </source>
</evidence>
<feature type="domain" description="Ig-like" evidence="20">
    <location>
        <begin position="205"/>
        <end position="288"/>
    </location>
</feature>
<dbReference type="Pfam" id="PF08205">
    <property type="entry name" value="C2-set_2"/>
    <property type="match status" value="1"/>
</dbReference>
<keyword evidence="5" id="KW-0732">Signal</keyword>
<keyword evidence="8" id="KW-0130">Cell adhesion</keyword>
<evidence type="ECO:0000256" key="4">
    <source>
        <dbReference type="ARBA" id="ARBA00022692"/>
    </source>
</evidence>
<name>A0A2Y9RU09_TRIMA</name>
<dbReference type="AlphaFoldDB" id="A0A2Y9RU09"/>
<comment type="function">
    <text evidence="17">Most highly expressed siglec (sialic acid-binding immunoglobulin-like lectin) on B-cells that plays a role in various aspects of B-cell biology including differentiation, antigen presentation, and trafficking to bone marrow. Binds to alpha 2,6-linked sialic acid residues of surface molecules such as CD22 itself, CD45 and IgM in a cis configuration. Can also bind to ligands on other cells as an adhesion molecule in a trans configuration. Acts as an inhibitory coreceptor on the surface of B-cells and inhibits B-cell receptor induced signaling, characterized by inhibition of the calcium mobilization and cellular activation. Mechanistically, the immunoreceptor tyrosine-based inhibitory motif domain is phosphorylated by the Src kinase LYN, which in turn leads to the recruitment of the protein tyrosine phosphatase 1/PTPN6, leading to the negative regulation of BCR signaling. If this negative signaling from is of sufficient strength, apoptosis of the B-cell can be induced.</text>
</comment>
<evidence type="ECO:0000256" key="16">
    <source>
        <dbReference type="ARBA" id="ARBA00041781"/>
    </source>
</evidence>
<dbReference type="Proteomes" id="UP000248480">
    <property type="component" value="Unplaced"/>
</dbReference>
<evidence type="ECO:0000256" key="5">
    <source>
        <dbReference type="ARBA" id="ARBA00022729"/>
    </source>
</evidence>
<dbReference type="InterPro" id="IPR003599">
    <property type="entry name" value="Ig_sub"/>
</dbReference>
<evidence type="ECO:0000256" key="14">
    <source>
        <dbReference type="ARBA" id="ARBA00038361"/>
    </source>
</evidence>
<keyword evidence="7" id="KW-0677">Repeat</keyword>
<dbReference type="InterPro" id="IPR013783">
    <property type="entry name" value="Ig-like_fold"/>
</dbReference>
<evidence type="ECO:0000256" key="9">
    <source>
        <dbReference type="ARBA" id="ARBA00022989"/>
    </source>
</evidence>
<dbReference type="GO" id="GO:0005769">
    <property type="term" value="C:early endosome"/>
    <property type="evidence" value="ECO:0007669"/>
    <property type="project" value="TreeGrafter"/>
</dbReference>
<dbReference type="GO" id="GO:0033691">
    <property type="term" value="F:sialic acid binding"/>
    <property type="evidence" value="ECO:0007669"/>
    <property type="project" value="TreeGrafter"/>
</dbReference>
<evidence type="ECO:0000256" key="12">
    <source>
        <dbReference type="ARBA" id="ARBA00023180"/>
    </source>
</evidence>
<organism evidence="21 23">
    <name type="scientific">Trichechus manatus latirostris</name>
    <name type="common">Florida manatee</name>
    <dbReference type="NCBI Taxonomy" id="127582"/>
    <lineage>
        <taxon>Eukaryota</taxon>
        <taxon>Metazoa</taxon>
        <taxon>Chordata</taxon>
        <taxon>Craniata</taxon>
        <taxon>Vertebrata</taxon>
        <taxon>Euteleostomi</taxon>
        <taxon>Mammalia</taxon>
        <taxon>Eutheria</taxon>
        <taxon>Afrotheria</taxon>
        <taxon>Sirenia</taxon>
        <taxon>Trichechidae</taxon>
        <taxon>Trichechus</taxon>
    </lineage>
</organism>
<evidence type="ECO:0000256" key="8">
    <source>
        <dbReference type="ARBA" id="ARBA00022889"/>
    </source>
</evidence>
<evidence type="ECO:0000256" key="1">
    <source>
        <dbReference type="ARBA" id="ARBA00004251"/>
    </source>
</evidence>
<dbReference type="Pfam" id="PF13927">
    <property type="entry name" value="Ig_3"/>
    <property type="match status" value="2"/>
</dbReference>
<evidence type="ECO:0000256" key="2">
    <source>
        <dbReference type="ARBA" id="ARBA00022475"/>
    </source>
</evidence>
<dbReference type="GO" id="GO:0009897">
    <property type="term" value="C:external side of plasma membrane"/>
    <property type="evidence" value="ECO:0007669"/>
    <property type="project" value="TreeGrafter"/>
</dbReference>
<keyword evidence="11" id="KW-1015">Disulfide bond</keyword>
<evidence type="ECO:0000256" key="15">
    <source>
        <dbReference type="ARBA" id="ARBA00040106"/>
    </source>
</evidence>
<evidence type="ECO:0000259" key="20">
    <source>
        <dbReference type="PROSITE" id="PS50835"/>
    </source>
</evidence>
<dbReference type="InterPro" id="IPR036179">
    <property type="entry name" value="Ig-like_dom_sf"/>
</dbReference>
<proteinExistence type="inferred from homology"/>
<keyword evidence="9 19" id="KW-1133">Transmembrane helix</keyword>
<evidence type="ECO:0000256" key="6">
    <source>
        <dbReference type="ARBA" id="ARBA00022734"/>
    </source>
</evidence>
<dbReference type="GO" id="GO:0042609">
    <property type="term" value="F:CD4 receptor binding"/>
    <property type="evidence" value="ECO:0007669"/>
    <property type="project" value="TreeGrafter"/>
</dbReference>
<dbReference type="RefSeq" id="XP_023598057.1">
    <property type="nucleotide sequence ID" value="XM_023742289.1"/>
</dbReference>
<accession>A0A2Y9RU09</accession>
<feature type="domain" description="Ig-like" evidence="20">
    <location>
        <begin position="118"/>
        <end position="198"/>
    </location>
</feature>
<protein>
    <recommendedName>
        <fullName evidence="15">B-cell receptor CD22</fullName>
    </recommendedName>
    <alternativeName>
        <fullName evidence="16">Sialic acid-binding Ig-like lectin 2</fullName>
    </alternativeName>
</protein>
<dbReference type="GO" id="GO:0042113">
    <property type="term" value="P:B cell activation"/>
    <property type="evidence" value="ECO:0007669"/>
    <property type="project" value="TreeGrafter"/>
</dbReference>
<feature type="domain" description="Ig-like" evidence="20">
    <location>
        <begin position="467"/>
        <end position="550"/>
    </location>
</feature>
<dbReference type="SUPFAM" id="SSF48726">
    <property type="entry name" value="Immunoglobulin"/>
    <property type="match status" value="6"/>
</dbReference>
<dbReference type="InterPro" id="IPR007110">
    <property type="entry name" value="Ig-like_dom"/>
</dbReference>
<evidence type="ECO:0000313" key="21">
    <source>
        <dbReference type="Proteomes" id="UP000248480"/>
    </source>
</evidence>